<name>A0A7C9E1L3_OPUST</name>
<dbReference type="PANTHER" id="PTHR45662:SF10">
    <property type="entry name" value="PHOSPHOINOSITIDE PHOSPHATASE SAC8"/>
    <property type="match status" value="1"/>
</dbReference>
<dbReference type="GO" id="GO:0043812">
    <property type="term" value="F:phosphatidylinositol-4-phosphate phosphatase activity"/>
    <property type="evidence" value="ECO:0007669"/>
    <property type="project" value="TreeGrafter"/>
</dbReference>
<proteinExistence type="predicted"/>
<feature type="region of interest" description="Disordered" evidence="1">
    <location>
        <begin position="1"/>
        <end position="22"/>
    </location>
</feature>
<evidence type="ECO:0000256" key="1">
    <source>
        <dbReference type="SAM" id="MobiDB-lite"/>
    </source>
</evidence>
<reference evidence="3" key="1">
    <citation type="journal article" date="2013" name="J. Plant Res.">
        <title>Effect of fungi and light on seed germination of three Opuntia species from semiarid lands of central Mexico.</title>
        <authorList>
            <person name="Delgado-Sanchez P."/>
            <person name="Jimenez-Bremont J.F."/>
            <person name="Guerrero-Gonzalez Mde L."/>
            <person name="Flores J."/>
        </authorList>
    </citation>
    <scope>NUCLEOTIDE SEQUENCE</scope>
    <source>
        <tissue evidence="3">Cladode</tissue>
    </source>
</reference>
<dbReference type="Pfam" id="PF02383">
    <property type="entry name" value="Syja_N"/>
    <property type="match status" value="1"/>
</dbReference>
<reference evidence="3" key="2">
    <citation type="submission" date="2020-07" db="EMBL/GenBank/DDBJ databases">
        <authorList>
            <person name="Vera ALvarez R."/>
            <person name="Arias-Moreno D.M."/>
            <person name="Jimenez-Jacinto V."/>
            <person name="Jimenez-Bremont J.F."/>
            <person name="Swaminathan K."/>
            <person name="Moose S.P."/>
            <person name="Guerrero-Gonzalez M.L."/>
            <person name="Marino-Ramirez L."/>
            <person name="Landsman D."/>
            <person name="Rodriguez-Kessler M."/>
            <person name="Delgado-Sanchez P."/>
        </authorList>
    </citation>
    <scope>NUCLEOTIDE SEQUENCE</scope>
    <source>
        <tissue evidence="3">Cladode</tissue>
    </source>
</reference>
<accession>A0A7C9E1L3</accession>
<feature type="compositionally biased region" description="Acidic residues" evidence="1">
    <location>
        <begin position="1"/>
        <end position="11"/>
    </location>
</feature>
<dbReference type="EMBL" id="GISG01169479">
    <property type="protein sequence ID" value="MBA4651344.1"/>
    <property type="molecule type" value="Transcribed_RNA"/>
</dbReference>
<sequence length="181" mass="20480">MEDEREVEIENDPSPPSPSPSSGHFKLFDQLELLEFEDKYVIRAVGCTNQGFSISRFDGDIQPLINEDLSGSPSKTSKICGVVGTIRLVSGTHIIVITSAKEVGKYLGFPVFRVQSLKCLPCNQALKQLSPQEKKEEAYFRNLLRVVESTPGLYYSYETDITVKYAVFLCLLLHYQEFMMR</sequence>
<dbReference type="AlphaFoldDB" id="A0A7C9E1L3"/>
<dbReference type="GO" id="GO:0046856">
    <property type="term" value="P:phosphatidylinositol dephosphorylation"/>
    <property type="evidence" value="ECO:0007669"/>
    <property type="project" value="TreeGrafter"/>
</dbReference>
<organism evidence="3">
    <name type="scientific">Opuntia streptacantha</name>
    <name type="common">Prickly pear cactus</name>
    <name type="synonym">Opuntia cardona</name>
    <dbReference type="NCBI Taxonomy" id="393608"/>
    <lineage>
        <taxon>Eukaryota</taxon>
        <taxon>Viridiplantae</taxon>
        <taxon>Streptophyta</taxon>
        <taxon>Embryophyta</taxon>
        <taxon>Tracheophyta</taxon>
        <taxon>Spermatophyta</taxon>
        <taxon>Magnoliopsida</taxon>
        <taxon>eudicotyledons</taxon>
        <taxon>Gunneridae</taxon>
        <taxon>Pentapetalae</taxon>
        <taxon>Caryophyllales</taxon>
        <taxon>Cactineae</taxon>
        <taxon>Cactaceae</taxon>
        <taxon>Opuntioideae</taxon>
        <taxon>Opuntia</taxon>
    </lineage>
</organism>
<evidence type="ECO:0000313" key="3">
    <source>
        <dbReference type="EMBL" id="MBA4651344.1"/>
    </source>
</evidence>
<dbReference type="PANTHER" id="PTHR45662">
    <property type="entry name" value="PHOSPHATIDYLINOSITIDE PHOSPHATASE SAC1"/>
    <property type="match status" value="1"/>
</dbReference>
<protein>
    <recommendedName>
        <fullName evidence="2">SAC domain-containing protein</fullName>
    </recommendedName>
</protein>
<evidence type="ECO:0000259" key="2">
    <source>
        <dbReference type="Pfam" id="PF02383"/>
    </source>
</evidence>
<dbReference type="GO" id="GO:0005783">
    <property type="term" value="C:endoplasmic reticulum"/>
    <property type="evidence" value="ECO:0007669"/>
    <property type="project" value="TreeGrafter"/>
</dbReference>
<dbReference type="InterPro" id="IPR002013">
    <property type="entry name" value="SAC_dom"/>
</dbReference>
<feature type="domain" description="SAC" evidence="2">
    <location>
        <begin position="80"/>
        <end position="163"/>
    </location>
</feature>